<organism evidence="1 2">
    <name type="scientific">Candidatus Borkfalkia faecipullorum</name>
    <dbReference type="NCBI Taxonomy" id="2838510"/>
    <lineage>
        <taxon>Bacteria</taxon>
        <taxon>Bacillati</taxon>
        <taxon>Bacillota</taxon>
        <taxon>Clostridia</taxon>
        <taxon>Christensenellales</taxon>
        <taxon>Christensenellaceae</taxon>
        <taxon>Candidatus Borkfalkia</taxon>
    </lineage>
</organism>
<evidence type="ECO:0000313" key="1">
    <source>
        <dbReference type="EMBL" id="HIX07023.1"/>
    </source>
</evidence>
<protein>
    <submittedName>
        <fullName evidence="1">HTH domain-containing protein</fullName>
    </submittedName>
</protein>
<gene>
    <name evidence="1" type="ORF">H9741_00940</name>
</gene>
<dbReference type="InterPro" id="IPR036388">
    <property type="entry name" value="WH-like_DNA-bd_sf"/>
</dbReference>
<comment type="caution">
    <text evidence="1">The sequence shown here is derived from an EMBL/GenBank/DDBJ whole genome shotgun (WGS) entry which is preliminary data.</text>
</comment>
<dbReference type="InterPro" id="IPR036390">
    <property type="entry name" value="WH_DNA-bd_sf"/>
</dbReference>
<dbReference type="Proteomes" id="UP000824204">
    <property type="component" value="Unassembled WGS sequence"/>
</dbReference>
<dbReference type="EMBL" id="DXFX01000009">
    <property type="protein sequence ID" value="HIX07023.1"/>
    <property type="molecule type" value="Genomic_DNA"/>
</dbReference>
<reference evidence="1" key="1">
    <citation type="journal article" date="2021" name="PeerJ">
        <title>Extensive microbial diversity within the chicken gut microbiome revealed by metagenomics and culture.</title>
        <authorList>
            <person name="Gilroy R."/>
            <person name="Ravi A."/>
            <person name="Getino M."/>
            <person name="Pursley I."/>
            <person name="Horton D.L."/>
            <person name="Alikhan N.F."/>
            <person name="Baker D."/>
            <person name="Gharbi K."/>
            <person name="Hall N."/>
            <person name="Watson M."/>
            <person name="Adriaenssens E.M."/>
            <person name="Foster-Nyarko E."/>
            <person name="Jarju S."/>
            <person name="Secka A."/>
            <person name="Antonio M."/>
            <person name="Oren A."/>
            <person name="Chaudhuri R.R."/>
            <person name="La Ragione R."/>
            <person name="Hildebrand F."/>
            <person name="Pallen M.J."/>
        </authorList>
    </citation>
    <scope>NUCLEOTIDE SEQUENCE</scope>
    <source>
        <strain evidence="1">811</strain>
    </source>
</reference>
<dbReference type="Gene3D" id="1.10.10.10">
    <property type="entry name" value="Winged helix-like DNA-binding domain superfamily/Winged helix DNA-binding domain"/>
    <property type="match status" value="1"/>
</dbReference>
<reference evidence="1" key="2">
    <citation type="submission" date="2021-04" db="EMBL/GenBank/DDBJ databases">
        <authorList>
            <person name="Gilroy R."/>
        </authorList>
    </citation>
    <scope>NUCLEOTIDE SEQUENCE</scope>
    <source>
        <strain evidence="1">811</strain>
    </source>
</reference>
<name>A0A9D1V6V6_9FIRM</name>
<proteinExistence type="predicted"/>
<dbReference type="SUPFAM" id="SSF46785">
    <property type="entry name" value="Winged helix' DNA-binding domain"/>
    <property type="match status" value="1"/>
</dbReference>
<evidence type="ECO:0000313" key="2">
    <source>
        <dbReference type="Proteomes" id="UP000824204"/>
    </source>
</evidence>
<accession>A0A9D1V6V6</accession>
<dbReference type="AlphaFoldDB" id="A0A9D1V6V6"/>
<sequence length="112" mass="12961">MQPKKYLILLILKILESESDETHPLTQSQIARDLSEIFPCDRKTVCRNIAFLKKIGYPIIKTSKGFYLQGKRFSLNEREFILQSVLTSSLPCPSDKGELVNRLSELLDKIYR</sequence>